<evidence type="ECO:0000313" key="10">
    <source>
        <dbReference type="Proteomes" id="UP000440578"/>
    </source>
</evidence>
<accession>A0A6A4VGQ6</accession>
<dbReference type="GO" id="GO:0006508">
    <property type="term" value="P:proteolysis"/>
    <property type="evidence" value="ECO:0007669"/>
    <property type="project" value="UniProtKB-KW"/>
</dbReference>
<evidence type="ECO:0000256" key="4">
    <source>
        <dbReference type="ARBA" id="ARBA00034725"/>
    </source>
</evidence>
<comment type="caution">
    <text evidence="9">The sequence shown here is derived from an EMBL/GenBank/DDBJ whole genome shotgun (WGS) entry which is preliminary data.</text>
</comment>
<keyword evidence="3" id="KW-0378">Hydrolase</keyword>
<protein>
    <recommendedName>
        <fullName evidence="5">Actin maturation protease</fullName>
    </recommendedName>
    <alternativeName>
        <fullName evidence="6">Actin aminopeptidase ACTMAP</fullName>
    </alternativeName>
</protein>
<comment type="catalytic activity">
    <reaction evidence="7">
        <text>N-terminal N(alpha)-acetyl-L-cysteinyl-L-aspartyl-[protein] + H2O = N-terminal L-aspartyl-[protein] + N-acetyl-L-cysteine</text>
        <dbReference type="Rhea" id="RHEA:74579"/>
        <dbReference type="Rhea" id="RHEA-COMP:12669"/>
        <dbReference type="Rhea" id="RHEA-COMP:18395"/>
        <dbReference type="ChEBI" id="CHEBI:15377"/>
        <dbReference type="ChEBI" id="CHEBI:64720"/>
        <dbReference type="ChEBI" id="CHEBI:78236"/>
        <dbReference type="ChEBI" id="CHEBI:193599"/>
    </reaction>
    <physiologicalReaction direction="left-to-right" evidence="7">
        <dbReference type="Rhea" id="RHEA:74580"/>
    </physiologicalReaction>
</comment>
<evidence type="ECO:0000256" key="7">
    <source>
        <dbReference type="ARBA" id="ARBA00049041"/>
    </source>
</evidence>
<evidence type="ECO:0000256" key="3">
    <source>
        <dbReference type="ARBA" id="ARBA00022801"/>
    </source>
</evidence>
<evidence type="ECO:0000313" key="9">
    <source>
        <dbReference type="EMBL" id="KAF0288641.1"/>
    </source>
</evidence>
<keyword evidence="1" id="KW-0031">Aminopeptidase</keyword>
<proteinExistence type="inferred from homology"/>
<sequence length="332" mass="35377">MKGESGPPPPPPPPPVSLSRPLKLPASATDEDEDVLGAVAFRAARASLYHRLIIHLNETQPIIQEGPTCGLAAATMALTQLGRCGDDVTVTSLLQEARRAAMTAQGEMFSAADLARLAAGRLAPDGDPATAGRVRSDLDRPEAVLRAVLRGDAVLVPYPFKREGYDADRNHAPCARGGAAAHWALVCGVLVGTVADADDPRETDTRPPTVDETVYPAPPQLVSAAAARADGLRPDRRELLLLCRQSKSRRLAVWRYGDLVVSNEQLRAARPHRAGEQPYVLSQGSVEAGLCGQWVHLWRPDRGEGTHSLAEADSLADWILGQKASDDGEAAV</sequence>
<feature type="compositionally biased region" description="Pro residues" evidence="8">
    <location>
        <begin position="1"/>
        <end position="16"/>
    </location>
</feature>
<evidence type="ECO:0000256" key="2">
    <source>
        <dbReference type="ARBA" id="ARBA00022670"/>
    </source>
</evidence>
<name>A0A6A4VGQ6_AMPAM</name>
<dbReference type="PANTHER" id="PTHR28631">
    <property type="entry name" value="UPF0692 PROTEIN C19ORF54"/>
    <property type="match status" value="1"/>
</dbReference>
<gene>
    <name evidence="9" type="primary">CS054</name>
    <name evidence="9" type="ORF">FJT64_012941</name>
</gene>
<keyword evidence="10" id="KW-1185">Reference proteome</keyword>
<dbReference type="GO" id="GO:0004177">
    <property type="term" value="F:aminopeptidase activity"/>
    <property type="evidence" value="ECO:0007669"/>
    <property type="project" value="UniProtKB-KW"/>
</dbReference>
<evidence type="ECO:0000256" key="5">
    <source>
        <dbReference type="ARBA" id="ARBA00034848"/>
    </source>
</evidence>
<dbReference type="Pfam" id="PF21646">
    <property type="entry name" value="ACTMAP-like_C"/>
    <property type="match status" value="1"/>
</dbReference>
<dbReference type="AlphaFoldDB" id="A0A6A4VGQ6"/>
<reference evidence="9 10" key="1">
    <citation type="submission" date="2019-07" db="EMBL/GenBank/DDBJ databases">
        <title>Draft genome assembly of a fouling barnacle, Amphibalanus amphitrite (Darwin, 1854): The first reference genome for Thecostraca.</title>
        <authorList>
            <person name="Kim W."/>
        </authorList>
    </citation>
    <scope>NUCLEOTIDE SEQUENCE [LARGE SCALE GENOMIC DNA]</scope>
    <source>
        <strain evidence="9">SNU_AA5</strain>
        <tissue evidence="9">Soma without cirri and trophi</tissue>
    </source>
</reference>
<evidence type="ECO:0000256" key="1">
    <source>
        <dbReference type="ARBA" id="ARBA00022438"/>
    </source>
</evidence>
<organism evidence="9 10">
    <name type="scientific">Amphibalanus amphitrite</name>
    <name type="common">Striped barnacle</name>
    <name type="synonym">Balanus amphitrite</name>
    <dbReference type="NCBI Taxonomy" id="1232801"/>
    <lineage>
        <taxon>Eukaryota</taxon>
        <taxon>Metazoa</taxon>
        <taxon>Ecdysozoa</taxon>
        <taxon>Arthropoda</taxon>
        <taxon>Crustacea</taxon>
        <taxon>Multicrustacea</taxon>
        <taxon>Cirripedia</taxon>
        <taxon>Thoracica</taxon>
        <taxon>Thoracicalcarea</taxon>
        <taxon>Balanomorpha</taxon>
        <taxon>Balanoidea</taxon>
        <taxon>Balanidae</taxon>
        <taxon>Amphibalaninae</taxon>
        <taxon>Amphibalanus</taxon>
    </lineage>
</organism>
<dbReference type="OrthoDB" id="198816at2759"/>
<dbReference type="EMBL" id="VIIS01002087">
    <property type="protein sequence ID" value="KAF0288641.1"/>
    <property type="molecule type" value="Genomic_DNA"/>
</dbReference>
<evidence type="ECO:0000256" key="8">
    <source>
        <dbReference type="SAM" id="MobiDB-lite"/>
    </source>
</evidence>
<feature type="region of interest" description="Disordered" evidence="8">
    <location>
        <begin position="1"/>
        <end position="29"/>
    </location>
</feature>
<keyword evidence="2" id="KW-0645">Protease</keyword>
<evidence type="ECO:0000256" key="6">
    <source>
        <dbReference type="ARBA" id="ARBA00034908"/>
    </source>
</evidence>
<dbReference type="InterPro" id="IPR040043">
    <property type="entry name" value="ACTMAP"/>
</dbReference>
<dbReference type="PANTHER" id="PTHR28631:SF1">
    <property type="entry name" value="ACTIN MATURATION PROTEASE"/>
    <property type="match status" value="1"/>
</dbReference>
<comment type="similarity">
    <text evidence="4">Belongs to the ACTMAP family.</text>
</comment>
<dbReference type="Proteomes" id="UP000440578">
    <property type="component" value="Unassembled WGS sequence"/>
</dbReference>